<keyword evidence="3" id="KW-1185">Reference proteome</keyword>
<accession>A0A2T7PX95</accession>
<comment type="caution">
    <text evidence="2">The sequence shown here is derived from an EMBL/GenBank/DDBJ whole genome shotgun (WGS) entry which is preliminary data.</text>
</comment>
<evidence type="ECO:0000256" key="1">
    <source>
        <dbReference type="SAM" id="Phobius"/>
    </source>
</evidence>
<dbReference type="Gene3D" id="1.20.1070.10">
    <property type="entry name" value="Rhodopsin 7-helix transmembrane proteins"/>
    <property type="match status" value="1"/>
</dbReference>
<evidence type="ECO:0008006" key="4">
    <source>
        <dbReference type="Google" id="ProtNLM"/>
    </source>
</evidence>
<keyword evidence="1" id="KW-0812">Transmembrane</keyword>
<dbReference type="SUPFAM" id="SSF81321">
    <property type="entry name" value="Family A G protein-coupled receptor-like"/>
    <property type="match status" value="1"/>
</dbReference>
<sequence>MSVSGSANTSLDEDNNRESLSPYLPPYFLDRDFHLEEFAEYRASNALYKAFTPCCLALGLVGNCGSVVVLLCGRMPRSTTFTYMVALATVMVTVAMTTERYLMIKYALKASYLFTIRRARMAVGTVTVVALKEKKERKKRTIEGGKLAKKER</sequence>
<dbReference type="STRING" id="400727.A0A2T7PX95"/>
<proteinExistence type="predicted"/>
<feature type="transmembrane region" description="Helical" evidence="1">
    <location>
        <begin position="50"/>
        <end position="73"/>
    </location>
</feature>
<keyword evidence="1" id="KW-0472">Membrane</keyword>
<gene>
    <name evidence="2" type="ORF">C0Q70_00655</name>
</gene>
<name>A0A2T7PX95_POMCA</name>
<dbReference type="EMBL" id="PZQS01000001">
    <property type="protein sequence ID" value="PVD38045.1"/>
    <property type="molecule type" value="Genomic_DNA"/>
</dbReference>
<keyword evidence="1" id="KW-1133">Transmembrane helix</keyword>
<organism evidence="2 3">
    <name type="scientific">Pomacea canaliculata</name>
    <name type="common">Golden apple snail</name>
    <dbReference type="NCBI Taxonomy" id="400727"/>
    <lineage>
        <taxon>Eukaryota</taxon>
        <taxon>Metazoa</taxon>
        <taxon>Spiralia</taxon>
        <taxon>Lophotrochozoa</taxon>
        <taxon>Mollusca</taxon>
        <taxon>Gastropoda</taxon>
        <taxon>Caenogastropoda</taxon>
        <taxon>Architaenioglossa</taxon>
        <taxon>Ampullarioidea</taxon>
        <taxon>Ampullariidae</taxon>
        <taxon>Pomacea</taxon>
    </lineage>
</organism>
<dbReference type="AlphaFoldDB" id="A0A2T7PX95"/>
<dbReference type="Proteomes" id="UP000245119">
    <property type="component" value="Linkage Group LG1"/>
</dbReference>
<evidence type="ECO:0000313" key="2">
    <source>
        <dbReference type="EMBL" id="PVD38045.1"/>
    </source>
</evidence>
<protein>
    <recommendedName>
        <fullName evidence="4">G-protein coupled receptors family 1 profile domain-containing protein</fullName>
    </recommendedName>
</protein>
<dbReference type="OrthoDB" id="9990906at2759"/>
<evidence type="ECO:0000313" key="3">
    <source>
        <dbReference type="Proteomes" id="UP000245119"/>
    </source>
</evidence>
<reference evidence="2 3" key="1">
    <citation type="submission" date="2018-04" db="EMBL/GenBank/DDBJ databases">
        <title>The genome of golden apple snail Pomacea canaliculata provides insight into stress tolerance and invasive adaptation.</title>
        <authorList>
            <person name="Liu C."/>
            <person name="Liu B."/>
            <person name="Ren Y."/>
            <person name="Zhang Y."/>
            <person name="Wang H."/>
            <person name="Li S."/>
            <person name="Jiang F."/>
            <person name="Yin L."/>
            <person name="Zhang G."/>
            <person name="Qian W."/>
            <person name="Fan W."/>
        </authorList>
    </citation>
    <scope>NUCLEOTIDE SEQUENCE [LARGE SCALE GENOMIC DNA]</scope>
    <source>
        <strain evidence="2">SZHN2017</strain>
        <tissue evidence="2">Muscle</tissue>
    </source>
</reference>
<feature type="transmembrane region" description="Helical" evidence="1">
    <location>
        <begin position="80"/>
        <end position="98"/>
    </location>
</feature>